<name>A0A4D4LF12_STRVO</name>
<keyword evidence="3" id="KW-1185">Reference proteome</keyword>
<dbReference type="Proteomes" id="UP000301309">
    <property type="component" value="Unassembled WGS sequence"/>
</dbReference>
<evidence type="ECO:0000256" key="1">
    <source>
        <dbReference type="SAM" id="MobiDB-lite"/>
    </source>
</evidence>
<evidence type="ECO:0000313" key="3">
    <source>
        <dbReference type="Proteomes" id="UP000301309"/>
    </source>
</evidence>
<comment type="caution">
    <text evidence="2">The sequence shown here is derived from an EMBL/GenBank/DDBJ whole genome shotgun (WGS) entry which is preliminary data.</text>
</comment>
<evidence type="ECO:0008006" key="4">
    <source>
        <dbReference type="Google" id="ProtNLM"/>
    </source>
</evidence>
<feature type="region of interest" description="Disordered" evidence="1">
    <location>
        <begin position="74"/>
        <end position="102"/>
    </location>
</feature>
<accession>A0A4D4LF12</accession>
<protein>
    <recommendedName>
        <fullName evidence="4">Fumarylacetoacetase-like C-terminal domain-containing protein</fullName>
    </recommendedName>
</protein>
<dbReference type="AlphaFoldDB" id="A0A4D4LF12"/>
<sequence length="114" mass="12073">MPGDRRIDVEQASAGRFPADPLTVFEEWDALRSWAAELDAAGAQAPAGPDGSVSPTPRQVFAIGLNYLDHAEEAGLAVPEPHRSSPSSPRPSPAPTRSCGCPAAALTGRPSWWW</sequence>
<dbReference type="EMBL" id="BJHW01000002">
    <property type="protein sequence ID" value="GDY60221.1"/>
    <property type="molecule type" value="Genomic_DNA"/>
</dbReference>
<reference evidence="2 3" key="1">
    <citation type="journal article" date="2020" name="Int. J. Syst. Evol. Microbiol.">
        <title>Reclassification of Streptomyces castelarensis and Streptomyces sporoclivatus as later heterotypic synonyms of Streptomyces antimycoticus.</title>
        <authorList>
            <person name="Komaki H."/>
            <person name="Tamura T."/>
        </authorList>
    </citation>
    <scope>NUCLEOTIDE SEQUENCE [LARGE SCALE GENOMIC DNA]</scope>
    <source>
        <strain evidence="2 3">NBRC 13459</strain>
    </source>
</reference>
<evidence type="ECO:0000313" key="2">
    <source>
        <dbReference type="EMBL" id="GDY60221.1"/>
    </source>
</evidence>
<proteinExistence type="predicted"/>
<organism evidence="2 3">
    <name type="scientific">Streptomyces violaceusniger</name>
    <dbReference type="NCBI Taxonomy" id="68280"/>
    <lineage>
        <taxon>Bacteria</taxon>
        <taxon>Bacillati</taxon>
        <taxon>Actinomycetota</taxon>
        <taxon>Actinomycetes</taxon>
        <taxon>Kitasatosporales</taxon>
        <taxon>Streptomycetaceae</taxon>
        <taxon>Streptomyces</taxon>
        <taxon>Streptomyces violaceusniger group</taxon>
    </lineage>
</organism>
<gene>
    <name evidence="2" type="ORF">SVIO_108440</name>
</gene>